<dbReference type="OrthoDB" id="422206at2759"/>
<feature type="transmembrane region" description="Helical" evidence="1">
    <location>
        <begin position="17"/>
        <end position="36"/>
    </location>
</feature>
<evidence type="ECO:0000313" key="3">
    <source>
        <dbReference type="RefSeq" id="XP_023932066.1"/>
    </source>
</evidence>
<keyword evidence="1" id="KW-1133">Transmembrane helix</keyword>
<keyword evidence="1" id="KW-0812">Transmembrane</keyword>
<dbReference type="InterPro" id="IPR036259">
    <property type="entry name" value="MFS_trans_sf"/>
</dbReference>
<dbReference type="RefSeq" id="XP_023932066.1">
    <property type="nucleotide sequence ID" value="XM_024076298.1"/>
</dbReference>
<dbReference type="InParanoid" id="A0A2R2MPA2"/>
<accession>A0A2R2MPA2</accession>
<keyword evidence="2" id="KW-1185">Reference proteome</keyword>
<dbReference type="SUPFAM" id="SSF103473">
    <property type="entry name" value="MFS general substrate transporter"/>
    <property type="match status" value="1"/>
</dbReference>
<organism evidence="2 3">
    <name type="scientific">Lingula anatina</name>
    <name type="common">Brachiopod</name>
    <name type="synonym">Lingula unguis</name>
    <dbReference type="NCBI Taxonomy" id="7574"/>
    <lineage>
        <taxon>Eukaryota</taxon>
        <taxon>Metazoa</taxon>
        <taxon>Spiralia</taxon>
        <taxon>Lophotrochozoa</taxon>
        <taxon>Brachiopoda</taxon>
        <taxon>Linguliformea</taxon>
        <taxon>Lingulata</taxon>
        <taxon>Lingulida</taxon>
        <taxon>Linguloidea</taxon>
        <taxon>Lingulidae</taxon>
        <taxon>Lingula</taxon>
    </lineage>
</organism>
<dbReference type="GeneID" id="106169787"/>
<protein>
    <submittedName>
        <fullName evidence="3">Uncharacterized protein LOC106169787</fullName>
    </submittedName>
</protein>
<reference evidence="3" key="1">
    <citation type="submission" date="2025-08" db="UniProtKB">
        <authorList>
            <consortium name="RefSeq"/>
        </authorList>
    </citation>
    <scope>IDENTIFICATION</scope>
    <source>
        <tissue evidence="3">Gonads</tissue>
    </source>
</reference>
<sequence>MSLLGVILQDKVSQDEAAYLGFWSSIAGILVAVLFARISDLFAGHLKAAVIILLFVSAGSYTWFAALIETFVLPLVPGWIGNYCFVLVLPIANHHHLHRSLSRHCL</sequence>
<name>A0A2R2MPA2_LINAN</name>
<feature type="transmembrane region" description="Helical" evidence="1">
    <location>
        <begin position="48"/>
        <end position="66"/>
    </location>
</feature>
<feature type="transmembrane region" description="Helical" evidence="1">
    <location>
        <begin position="72"/>
        <end position="92"/>
    </location>
</feature>
<keyword evidence="1" id="KW-0472">Membrane</keyword>
<evidence type="ECO:0000256" key="1">
    <source>
        <dbReference type="SAM" id="Phobius"/>
    </source>
</evidence>
<dbReference type="Proteomes" id="UP000085678">
    <property type="component" value="Unplaced"/>
</dbReference>
<proteinExistence type="predicted"/>
<dbReference type="AlphaFoldDB" id="A0A2R2MPA2"/>
<gene>
    <name evidence="3" type="primary">LOC106169787</name>
</gene>
<evidence type="ECO:0000313" key="2">
    <source>
        <dbReference type="Proteomes" id="UP000085678"/>
    </source>
</evidence>
<dbReference type="KEGG" id="lak:106169787"/>